<dbReference type="InterPro" id="IPR001283">
    <property type="entry name" value="CRISP-related"/>
</dbReference>
<dbReference type="RefSeq" id="XP_065670044.1">
    <property type="nucleotide sequence ID" value="XM_065813972.1"/>
</dbReference>
<reference evidence="6" key="1">
    <citation type="submission" date="2025-08" db="UniProtKB">
        <authorList>
            <consortium name="RefSeq"/>
        </authorList>
    </citation>
    <scope>IDENTIFICATION</scope>
</reference>
<dbReference type="InterPro" id="IPR035940">
    <property type="entry name" value="CAP_sf"/>
</dbReference>
<sequence length="485" mass="55307">MFRRVKVNFKCLMITIYALLNFTNGHEEFSVKECLSAHNELRKLHIGTENLVYSSALEKIALDHVNKLTENDDSYEHQERPRVLPKRRRRHVSDVDTSIHIENWDGRITFPRAVWDRNFNRSVRIGESIHKFCCQSEPHCPKRFFHNLLFPPSAKGVVYDWYTDEINNYDFKSGQVKLSTADISHFSSIVWKNTKSIGCAQSKIVSKCVFTIVIYEVEGGVGTENDFKNNIAPLDTSNKVLLVSLLTGFGVLIIVVAILSYRFRENIRWKYVQFIVKVDTLKSEQELETDSTRFWWLRLFKKSRVRSRKSTLSRPKNKSLKERPTIEVIVNTVPQRSVRRPLPLPPKLSNPEDACKMAVRYKGISQKAPKLPDVSIQSTGENNGSKFRKQPSLSGKPHPPPNPPEKTKEGELTYQSDAAVVHQPSTSTPIPKSKPKPDSVPLLDKASDESSPSTVKGRLTLLENKNKELPAKKPLIPPKRPGSNM</sequence>
<feature type="compositionally biased region" description="Polar residues" evidence="1">
    <location>
        <begin position="375"/>
        <end position="385"/>
    </location>
</feature>
<feature type="chain" id="PRO_5045982656" evidence="3">
    <location>
        <begin position="26"/>
        <end position="485"/>
    </location>
</feature>
<dbReference type="Gene3D" id="3.40.33.10">
    <property type="entry name" value="CAP"/>
    <property type="match status" value="1"/>
</dbReference>
<organism evidence="5 6">
    <name type="scientific">Hydra vulgaris</name>
    <name type="common">Hydra</name>
    <name type="synonym">Hydra attenuata</name>
    <dbReference type="NCBI Taxonomy" id="6087"/>
    <lineage>
        <taxon>Eukaryota</taxon>
        <taxon>Metazoa</taxon>
        <taxon>Cnidaria</taxon>
        <taxon>Hydrozoa</taxon>
        <taxon>Hydroidolina</taxon>
        <taxon>Anthoathecata</taxon>
        <taxon>Aplanulata</taxon>
        <taxon>Hydridae</taxon>
        <taxon>Hydra</taxon>
    </lineage>
</organism>
<dbReference type="PANTHER" id="PTHR10334">
    <property type="entry name" value="CYSTEINE-RICH SECRETORY PROTEIN-RELATED"/>
    <property type="match status" value="1"/>
</dbReference>
<feature type="domain" description="SCP" evidence="4">
    <location>
        <begin position="29"/>
        <end position="223"/>
    </location>
</feature>
<keyword evidence="2" id="KW-0812">Transmembrane</keyword>
<evidence type="ECO:0000313" key="6">
    <source>
        <dbReference type="RefSeq" id="XP_065670044.1"/>
    </source>
</evidence>
<dbReference type="Proteomes" id="UP001652625">
    <property type="component" value="Chromosome 12"/>
</dbReference>
<keyword evidence="5" id="KW-1185">Reference proteome</keyword>
<feature type="region of interest" description="Disordered" evidence="1">
    <location>
        <begin position="366"/>
        <end position="485"/>
    </location>
</feature>
<keyword evidence="2" id="KW-0472">Membrane</keyword>
<dbReference type="GeneID" id="105848137"/>
<accession>A0ABM4D6V8</accession>
<evidence type="ECO:0000259" key="4">
    <source>
        <dbReference type="SMART" id="SM00198"/>
    </source>
</evidence>
<gene>
    <name evidence="6" type="primary">LOC105848137</name>
</gene>
<dbReference type="InterPro" id="IPR014044">
    <property type="entry name" value="CAP_dom"/>
</dbReference>
<keyword evidence="2" id="KW-1133">Transmembrane helix</keyword>
<dbReference type="SMART" id="SM00198">
    <property type="entry name" value="SCP"/>
    <property type="match status" value="1"/>
</dbReference>
<feature type="compositionally biased region" description="Pro residues" evidence="1">
    <location>
        <begin position="475"/>
        <end position="485"/>
    </location>
</feature>
<dbReference type="Pfam" id="PF00188">
    <property type="entry name" value="CAP"/>
    <property type="match status" value="1"/>
</dbReference>
<evidence type="ECO:0000256" key="3">
    <source>
        <dbReference type="SAM" id="SignalP"/>
    </source>
</evidence>
<evidence type="ECO:0000256" key="1">
    <source>
        <dbReference type="SAM" id="MobiDB-lite"/>
    </source>
</evidence>
<feature type="signal peptide" evidence="3">
    <location>
        <begin position="1"/>
        <end position="25"/>
    </location>
</feature>
<name>A0ABM4D6V8_HYDVU</name>
<evidence type="ECO:0000256" key="2">
    <source>
        <dbReference type="SAM" id="Phobius"/>
    </source>
</evidence>
<protein>
    <submittedName>
        <fullName evidence="6">Uncharacterized protein LOC105848137 isoform X2</fullName>
    </submittedName>
</protein>
<keyword evidence="3" id="KW-0732">Signal</keyword>
<proteinExistence type="predicted"/>
<feature type="transmembrane region" description="Helical" evidence="2">
    <location>
        <begin position="240"/>
        <end position="261"/>
    </location>
</feature>
<evidence type="ECO:0000313" key="5">
    <source>
        <dbReference type="Proteomes" id="UP001652625"/>
    </source>
</evidence>
<dbReference type="SUPFAM" id="SSF55797">
    <property type="entry name" value="PR-1-like"/>
    <property type="match status" value="1"/>
</dbReference>